<dbReference type="EMBL" id="SSHH01000002">
    <property type="protein sequence ID" value="TIX50550.1"/>
    <property type="molecule type" value="Genomic_DNA"/>
</dbReference>
<name>A0A4T3F348_9SPHN</name>
<protein>
    <submittedName>
        <fullName evidence="1">Uncharacterized protein</fullName>
    </submittedName>
</protein>
<dbReference type="Proteomes" id="UP000309389">
    <property type="component" value="Unassembled WGS sequence"/>
</dbReference>
<comment type="caution">
    <text evidence="1">The sequence shown here is derived from an EMBL/GenBank/DDBJ whole genome shotgun (WGS) entry which is preliminary data.</text>
</comment>
<evidence type="ECO:0000313" key="2">
    <source>
        <dbReference type="Proteomes" id="UP000309389"/>
    </source>
</evidence>
<reference evidence="1 2" key="1">
    <citation type="submission" date="2019-04" db="EMBL/GenBank/DDBJ databases">
        <title>Altererythrobacter aquimixticola sp. nov., isolated from sediment of junction between the ocean and a freshwater spring.</title>
        <authorList>
            <person name="Yoon J.-H."/>
        </authorList>
    </citation>
    <scope>NUCLEOTIDE SEQUENCE [LARGE SCALE GENOMIC DNA]</scope>
    <source>
        <strain evidence="1 2">SSKS-13</strain>
    </source>
</reference>
<proteinExistence type="predicted"/>
<gene>
    <name evidence="1" type="ORF">E5222_09800</name>
</gene>
<sequence>MIHLPRPLLHHPAMLCVSAVLLASCADQSSEQLPVQRNAGDPVMDAALADQIMVDPDMVNRNGANQLASYGTMSGALPQTDRGAQAARAARDEALALVGGTGAMRRAPQPQRMDGELPPEARLSVAARAASAGEGSGDCAASAQFSATWAARLPQAFPVYPRGAVQEAAGSDAGGCSLRVVNFTTPVALGDVMDFYYTRATVEGFEVERIHQDGEDILGGTNAGRSFMVFARLLDDGMTSVDLVTTGGV</sequence>
<dbReference type="RefSeq" id="WP_136693570.1">
    <property type="nucleotide sequence ID" value="NZ_SSHH01000002.1"/>
</dbReference>
<organism evidence="1 2">
    <name type="scientific">Alteraurantiacibacter aquimixticola</name>
    <dbReference type="NCBI Taxonomy" id="2489173"/>
    <lineage>
        <taxon>Bacteria</taxon>
        <taxon>Pseudomonadati</taxon>
        <taxon>Pseudomonadota</taxon>
        <taxon>Alphaproteobacteria</taxon>
        <taxon>Sphingomonadales</taxon>
        <taxon>Erythrobacteraceae</taxon>
        <taxon>Alteraurantiacibacter</taxon>
    </lineage>
</organism>
<dbReference type="AlphaFoldDB" id="A0A4T3F348"/>
<evidence type="ECO:0000313" key="1">
    <source>
        <dbReference type="EMBL" id="TIX50550.1"/>
    </source>
</evidence>
<accession>A0A4T3F348</accession>
<dbReference type="PROSITE" id="PS51257">
    <property type="entry name" value="PROKAR_LIPOPROTEIN"/>
    <property type="match status" value="1"/>
</dbReference>
<dbReference type="OrthoDB" id="7405225at2"/>
<keyword evidence="2" id="KW-1185">Reference proteome</keyword>